<dbReference type="InParanoid" id="A0A1X7VGD1"/>
<keyword evidence="2" id="KW-0238">DNA-binding</keyword>
<evidence type="ECO:0000256" key="6">
    <source>
        <dbReference type="ARBA" id="ARBA00044566"/>
    </source>
</evidence>
<sequence>MGLMELKDEQTHVLRKFAEGNDVFVCLLTATATDATRKEVIQTLGMSNTELVIGSPDKFNIYCVEQKTEEIEDVFSVIVKEMWRKRTRIEKTLIFCRKKPTQLERDIQRFCLFEMFTESNSSSLKSLILHSFASFTSRLHIVFATIAFGMGVDIPNIQQIRLWSPPSDVETYIQETGRAGRDGKTSFVKLFYSKMDLSLLSRVDNYLGRVSNPPIFCDTAA</sequence>
<comment type="catalytic activity">
    <reaction evidence="4">
        <text>Couples ATP hydrolysis with the unwinding of duplex DNA by translocating in the 3'-5' direction.</text>
        <dbReference type="EC" id="5.6.2.4"/>
    </reaction>
</comment>
<evidence type="ECO:0000313" key="8">
    <source>
        <dbReference type="EnsemblMetazoa" id="Aqu2.1.38829_001"/>
    </source>
</evidence>
<comment type="similarity">
    <text evidence="1">Belongs to the helicase family. RecQ subfamily.</text>
</comment>
<dbReference type="Pfam" id="PF00271">
    <property type="entry name" value="Helicase_C"/>
    <property type="match status" value="1"/>
</dbReference>
<feature type="domain" description="Helicase C-terminal" evidence="7">
    <location>
        <begin position="70"/>
        <end position="221"/>
    </location>
</feature>
<evidence type="ECO:0000259" key="7">
    <source>
        <dbReference type="PROSITE" id="PS51194"/>
    </source>
</evidence>
<dbReference type="GO" id="GO:0000724">
    <property type="term" value="P:double-strand break repair via homologous recombination"/>
    <property type="evidence" value="ECO:0007669"/>
    <property type="project" value="TreeGrafter"/>
</dbReference>
<organism evidence="8">
    <name type="scientific">Amphimedon queenslandica</name>
    <name type="common">Sponge</name>
    <dbReference type="NCBI Taxonomy" id="400682"/>
    <lineage>
        <taxon>Eukaryota</taxon>
        <taxon>Metazoa</taxon>
        <taxon>Porifera</taxon>
        <taxon>Demospongiae</taxon>
        <taxon>Heteroscleromorpha</taxon>
        <taxon>Haplosclerida</taxon>
        <taxon>Niphatidae</taxon>
        <taxon>Amphimedon</taxon>
    </lineage>
</organism>
<dbReference type="STRING" id="400682.A0A1X7VGD1"/>
<dbReference type="Gene3D" id="3.40.50.300">
    <property type="entry name" value="P-loop containing nucleotide triphosphate hydrolases"/>
    <property type="match status" value="1"/>
</dbReference>
<proteinExistence type="inferred from homology"/>
<dbReference type="GO" id="GO:0003677">
    <property type="term" value="F:DNA binding"/>
    <property type="evidence" value="ECO:0007669"/>
    <property type="project" value="UniProtKB-KW"/>
</dbReference>
<evidence type="ECO:0000256" key="2">
    <source>
        <dbReference type="ARBA" id="ARBA00023125"/>
    </source>
</evidence>
<dbReference type="SMART" id="SM00490">
    <property type="entry name" value="HELICc"/>
    <property type="match status" value="1"/>
</dbReference>
<dbReference type="PROSITE" id="PS51194">
    <property type="entry name" value="HELICASE_CTER"/>
    <property type="match status" value="1"/>
</dbReference>
<evidence type="ECO:0000256" key="3">
    <source>
        <dbReference type="ARBA" id="ARBA00023235"/>
    </source>
</evidence>
<name>A0A1X7VGD1_AMPQE</name>
<evidence type="ECO:0000256" key="4">
    <source>
        <dbReference type="ARBA" id="ARBA00034617"/>
    </source>
</evidence>
<dbReference type="PANTHER" id="PTHR13710">
    <property type="entry name" value="DNA HELICASE RECQ FAMILY MEMBER"/>
    <property type="match status" value="1"/>
</dbReference>
<accession>A0A1X7VGD1</accession>
<dbReference type="eggNOG" id="KOG0351">
    <property type="taxonomic scope" value="Eukaryota"/>
</dbReference>
<dbReference type="GO" id="GO:0043138">
    <property type="term" value="F:3'-5' DNA helicase activity"/>
    <property type="evidence" value="ECO:0007669"/>
    <property type="project" value="UniProtKB-EC"/>
</dbReference>
<dbReference type="InterPro" id="IPR001650">
    <property type="entry name" value="Helicase_C-like"/>
</dbReference>
<keyword evidence="3" id="KW-0413">Isomerase</keyword>
<dbReference type="AlphaFoldDB" id="A0A1X7VGD1"/>
<dbReference type="OrthoDB" id="10261556at2759"/>
<reference evidence="8" key="1">
    <citation type="submission" date="2017-05" db="UniProtKB">
        <authorList>
            <consortium name="EnsemblMetazoa"/>
        </authorList>
    </citation>
    <scope>IDENTIFICATION</scope>
</reference>
<dbReference type="EnsemblMetazoa" id="Aqu2.1.38829_001">
    <property type="protein sequence ID" value="Aqu2.1.38829_001"/>
    <property type="gene ID" value="Aqu2.1.38829"/>
</dbReference>
<dbReference type="InterPro" id="IPR027417">
    <property type="entry name" value="P-loop_NTPase"/>
</dbReference>
<dbReference type="PANTHER" id="PTHR13710:SF105">
    <property type="entry name" value="ATP-DEPENDENT DNA HELICASE Q1"/>
    <property type="match status" value="1"/>
</dbReference>
<dbReference type="GO" id="GO:0005737">
    <property type="term" value="C:cytoplasm"/>
    <property type="evidence" value="ECO:0007669"/>
    <property type="project" value="TreeGrafter"/>
</dbReference>
<evidence type="ECO:0000256" key="5">
    <source>
        <dbReference type="ARBA" id="ARBA00034808"/>
    </source>
</evidence>
<dbReference type="SUPFAM" id="SSF52540">
    <property type="entry name" value="P-loop containing nucleoside triphosphate hydrolases"/>
    <property type="match status" value="1"/>
</dbReference>
<dbReference type="EC" id="5.6.2.4" evidence="5"/>
<protein>
    <recommendedName>
        <fullName evidence="5">DNA 3'-5' helicase</fullName>
        <ecNumber evidence="5">5.6.2.4</ecNumber>
    </recommendedName>
    <alternativeName>
        <fullName evidence="6">DNA 3'-5' helicase Q1</fullName>
    </alternativeName>
</protein>
<evidence type="ECO:0000256" key="1">
    <source>
        <dbReference type="ARBA" id="ARBA00005446"/>
    </source>
</evidence>
<dbReference type="GO" id="GO:0005694">
    <property type="term" value="C:chromosome"/>
    <property type="evidence" value="ECO:0007669"/>
    <property type="project" value="TreeGrafter"/>
</dbReference>
<dbReference type="GO" id="GO:0009378">
    <property type="term" value="F:four-way junction helicase activity"/>
    <property type="evidence" value="ECO:0007669"/>
    <property type="project" value="TreeGrafter"/>
</dbReference>